<evidence type="ECO:0000313" key="3">
    <source>
        <dbReference type="EMBL" id="MDA7425267.1"/>
    </source>
</evidence>
<organism evidence="3 4">
    <name type="scientific">Thalassococcus lentus</name>
    <dbReference type="NCBI Taxonomy" id="1210524"/>
    <lineage>
        <taxon>Bacteria</taxon>
        <taxon>Pseudomonadati</taxon>
        <taxon>Pseudomonadota</taxon>
        <taxon>Alphaproteobacteria</taxon>
        <taxon>Rhodobacterales</taxon>
        <taxon>Roseobacteraceae</taxon>
        <taxon>Thalassococcus</taxon>
    </lineage>
</organism>
<dbReference type="Proteomes" id="UP001210720">
    <property type="component" value="Unassembled WGS sequence"/>
</dbReference>
<evidence type="ECO:0000259" key="1">
    <source>
        <dbReference type="Pfam" id="PF07848"/>
    </source>
</evidence>
<dbReference type="InterPro" id="IPR013225">
    <property type="entry name" value="PaaX_C"/>
</dbReference>
<protein>
    <submittedName>
        <fullName evidence="3">ArsR family transcriptional regulator</fullName>
    </submittedName>
</protein>
<dbReference type="RefSeq" id="WP_271432611.1">
    <property type="nucleotide sequence ID" value="NZ_JAQIOY010000003.1"/>
</dbReference>
<dbReference type="InterPro" id="IPR011965">
    <property type="entry name" value="PaaX_trns_reg"/>
</dbReference>
<dbReference type="PANTHER" id="PTHR30319:SF1">
    <property type="entry name" value="TRANSCRIPTIONAL REPRESSOR PAAX"/>
    <property type="match status" value="1"/>
</dbReference>
<gene>
    <name evidence="3" type="ORF">PFY00_11055</name>
</gene>
<evidence type="ECO:0000313" key="4">
    <source>
        <dbReference type="Proteomes" id="UP001210720"/>
    </source>
</evidence>
<name>A0ABT4XTN2_9RHOB</name>
<sequence>MSRGTFKLDPLELPQEQPAKVAKVLDHPAPRATRFIVTIYGDVVAPRGGTLWMGTLISVCAVHGISESLVRTAVSRLVGGGQLEGDRIGRKSYYRLTEASSRDFARVGQLFYDPPSAPQGWYVAIGHRPDSAGWARLGSQAAIAPARADIDRPEGALMRADTYSGLQDLRAFAADSWPVSEAAKAYRAFIERFDVLSDTVAELPGQLALALRLQAIHQYRQAVLSDPRLPIDALPSDWPGQDAARLFARLYLQLAPQSDAQIARSFADARGVLMAETDQTKARLKSLSKTATA</sequence>
<dbReference type="Pfam" id="PF07848">
    <property type="entry name" value="PaaX"/>
    <property type="match status" value="1"/>
</dbReference>
<accession>A0ABT4XTN2</accession>
<dbReference type="PIRSF" id="PIRSF020623">
    <property type="entry name" value="PaaX"/>
    <property type="match status" value="1"/>
</dbReference>
<proteinExistence type="predicted"/>
<evidence type="ECO:0000259" key="2">
    <source>
        <dbReference type="Pfam" id="PF08223"/>
    </source>
</evidence>
<feature type="domain" description="Transcriptional repressor PaaX-like C-terminal" evidence="2">
    <location>
        <begin position="177"/>
        <end position="260"/>
    </location>
</feature>
<dbReference type="Gene3D" id="1.10.10.10">
    <property type="entry name" value="Winged helix-like DNA-binding domain superfamily/Winged helix DNA-binding domain"/>
    <property type="match status" value="1"/>
</dbReference>
<comment type="caution">
    <text evidence="3">The sequence shown here is derived from an EMBL/GenBank/DDBJ whole genome shotgun (WGS) entry which is preliminary data.</text>
</comment>
<dbReference type="InterPro" id="IPR036388">
    <property type="entry name" value="WH-like_DNA-bd_sf"/>
</dbReference>
<dbReference type="Pfam" id="PF08223">
    <property type="entry name" value="PaaX_C"/>
    <property type="match status" value="1"/>
</dbReference>
<dbReference type="InterPro" id="IPR012906">
    <property type="entry name" value="PaaX-like_N"/>
</dbReference>
<dbReference type="Gene3D" id="1.20.58.1460">
    <property type="match status" value="1"/>
</dbReference>
<feature type="domain" description="Transcriptional repressor PaaX-like N-terminal" evidence="1">
    <location>
        <begin position="32"/>
        <end position="99"/>
    </location>
</feature>
<reference evidence="3 4" key="1">
    <citation type="submission" date="2023-01" db="EMBL/GenBank/DDBJ databases">
        <title>Thalassococcus onchidii sp. nov., isolated from a marine invertebrate from the South China Sea.</title>
        <authorList>
            <person name="Xu S."/>
            <person name="Liu Z."/>
            <person name="Xu Y."/>
        </authorList>
    </citation>
    <scope>NUCLEOTIDE SEQUENCE [LARGE SCALE GENOMIC DNA]</scope>
    <source>
        <strain evidence="3 4">KCTC 32084</strain>
    </source>
</reference>
<keyword evidence="4" id="KW-1185">Reference proteome</keyword>
<dbReference type="PANTHER" id="PTHR30319">
    <property type="entry name" value="PHENYLACETIC ACID REGULATOR-RELATED TRANSCRIPTIONAL REPRESSOR"/>
    <property type="match status" value="1"/>
</dbReference>
<dbReference type="EMBL" id="JAQIOY010000003">
    <property type="protein sequence ID" value="MDA7425267.1"/>
    <property type="molecule type" value="Genomic_DNA"/>
</dbReference>